<evidence type="ECO:0000256" key="11">
    <source>
        <dbReference type="SAM" id="Phobius"/>
    </source>
</evidence>
<dbReference type="InterPro" id="IPR004329">
    <property type="entry name" value="CcmE"/>
</dbReference>
<evidence type="ECO:0000313" key="12">
    <source>
        <dbReference type="EMBL" id="MFK4752235.1"/>
    </source>
</evidence>
<feature type="binding site" description="axial binding residue" evidence="10">
    <location>
        <position position="128"/>
    </location>
    <ligand>
        <name>heme</name>
        <dbReference type="ChEBI" id="CHEBI:30413"/>
    </ligand>
    <ligandPart>
        <name>Fe</name>
        <dbReference type="ChEBI" id="CHEBI:18248"/>
    </ligandPart>
</feature>
<feature type="topological domain" description="Cytoplasmic" evidence="10">
    <location>
        <begin position="1"/>
        <end position="8"/>
    </location>
</feature>
<reference evidence="12 13" key="1">
    <citation type="submission" date="2024-03" db="EMBL/GenBank/DDBJ databases">
        <title>High-quality draft genome sequence of Oceanobacter sp. wDCs-4.</title>
        <authorList>
            <person name="Dong C."/>
        </authorList>
    </citation>
    <scope>NUCLEOTIDE SEQUENCE [LARGE SCALE GENOMIC DNA]</scope>
    <source>
        <strain evidence="13">wDCs-4</strain>
    </source>
</reference>
<evidence type="ECO:0000256" key="2">
    <source>
        <dbReference type="ARBA" id="ARBA00022617"/>
    </source>
</evidence>
<keyword evidence="8 10" id="KW-0408">Iron</keyword>
<comment type="subcellular location">
    <subcellularLocation>
        <location evidence="10">Cell membrane</location>
        <topology evidence="10">Single-pass type II membrane protein</topology>
    </subcellularLocation>
    <subcellularLocation>
        <location evidence="1">Membrane</location>
    </subcellularLocation>
</comment>
<keyword evidence="3 10" id="KW-0812">Transmembrane</keyword>
<keyword evidence="5 10" id="KW-0201">Cytochrome c-type biogenesis</keyword>
<evidence type="ECO:0000256" key="10">
    <source>
        <dbReference type="HAMAP-Rule" id="MF_01959"/>
    </source>
</evidence>
<evidence type="ECO:0000256" key="3">
    <source>
        <dbReference type="ARBA" id="ARBA00022692"/>
    </source>
</evidence>
<sequence length="170" mass="18223">MHPQRKKRLTLILFLVIGFGVAVGLLMYSLSQNINLFQTPTQIASGDVPVGRTIRAGGLVVKGSLQRDDQGLAVTFNVTDGAATVPIHYEGILPDLFREGQGIVALGKLDEHGVIQASEVLAKHDENYMPPEVKDALEQAHEEGKQALQDAASKPASYSISESIKTGGAY</sequence>
<evidence type="ECO:0000256" key="5">
    <source>
        <dbReference type="ARBA" id="ARBA00022748"/>
    </source>
</evidence>
<gene>
    <name evidence="10 12" type="primary">ccmE</name>
    <name evidence="10" type="synonym">cycJ</name>
    <name evidence="12" type="ORF">WG929_07425</name>
</gene>
<evidence type="ECO:0000256" key="9">
    <source>
        <dbReference type="ARBA" id="ARBA00023136"/>
    </source>
</evidence>
<comment type="function">
    <text evidence="10">Heme chaperone required for the biogenesis of c-type cytochromes. Transiently binds heme delivered by CcmC and transfers the heme to apo-cytochromes in a process facilitated by CcmF and CcmH.</text>
</comment>
<keyword evidence="10" id="KW-1003">Cell membrane</keyword>
<dbReference type="NCBIfam" id="NF009727">
    <property type="entry name" value="PRK13254.1-1"/>
    <property type="match status" value="1"/>
</dbReference>
<keyword evidence="6 10" id="KW-0735">Signal-anchor</keyword>
<dbReference type="InterPro" id="IPR012340">
    <property type="entry name" value="NA-bd_OB-fold"/>
</dbReference>
<keyword evidence="7 10" id="KW-1133">Transmembrane helix</keyword>
<feature type="binding site" description="covalent" evidence="10">
    <location>
        <position position="124"/>
    </location>
    <ligand>
        <name>heme</name>
        <dbReference type="ChEBI" id="CHEBI:30413"/>
    </ligand>
</feature>
<proteinExistence type="inferred from homology"/>
<evidence type="ECO:0000256" key="8">
    <source>
        <dbReference type="ARBA" id="ARBA00023004"/>
    </source>
</evidence>
<accession>A0ABW8NH40</accession>
<dbReference type="RefSeq" id="WP_369856787.1">
    <property type="nucleotide sequence ID" value="NZ_JBBKTX010000007.1"/>
</dbReference>
<dbReference type="SUPFAM" id="SSF82093">
    <property type="entry name" value="Heme chaperone CcmE"/>
    <property type="match status" value="1"/>
</dbReference>
<feature type="topological domain" description="Extracellular" evidence="10">
    <location>
        <begin position="30"/>
        <end position="170"/>
    </location>
</feature>
<evidence type="ECO:0000256" key="1">
    <source>
        <dbReference type="ARBA" id="ARBA00004370"/>
    </source>
</evidence>
<evidence type="ECO:0000256" key="7">
    <source>
        <dbReference type="ARBA" id="ARBA00022989"/>
    </source>
</evidence>
<dbReference type="NCBIfam" id="NF009731">
    <property type="entry name" value="PRK13254.1-5"/>
    <property type="match status" value="1"/>
</dbReference>
<dbReference type="Proteomes" id="UP001620597">
    <property type="component" value="Unassembled WGS sequence"/>
</dbReference>
<evidence type="ECO:0000256" key="6">
    <source>
        <dbReference type="ARBA" id="ARBA00022968"/>
    </source>
</evidence>
<organism evidence="12 13">
    <name type="scientific">Oceanobacter antarcticus</name>
    <dbReference type="NCBI Taxonomy" id="3133425"/>
    <lineage>
        <taxon>Bacteria</taxon>
        <taxon>Pseudomonadati</taxon>
        <taxon>Pseudomonadota</taxon>
        <taxon>Gammaproteobacteria</taxon>
        <taxon>Oceanospirillales</taxon>
        <taxon>Oceanospirillaceae</taxon>
        <taxon>Oceanobacter</taxon>
    </lineage>
</organism>
<keyword evidence="9 10" id="KW-0472">Membrane</keyword>
<dbReference type="NCBIfam" id="NF009638">
    <property type="entry name" value="PRK13165.1"/>
    <property type="match status" value="1"/>
</dbReference>
<dbReference type="EMBL" id="JBBKTX010000007">
    <property type="protein sequence ID" value="MFK4752235.1"/>
    <property type="molecule type" value="Genomic_DNA"/>
</dbReference>
<evidence type="ECO:0000256" key="4">
    <source>
        <dbReference type="ARBA" id="ARBA00022723"/>
    </source>
</evidence>
<feature type="transmembrane region" description="Helical" evidence="11">
    <location>
        <begin position="12"/>
        <end position="30"/>
    </location>
</feature>
<keyword evidence="13" id="KW-1185">Reference proteome</keyword>
<dbReference type="PANTHER" id="PTHR34128:SF2">
    <property type="entry name" value="CYTOCHROME C-TYPE BIOGENESIS PROTEIN CCME HOMOLOG, MITOCHONDRIAL"/>
    <property type="match status" value="1"/>
</dbReference>
<dbReference type="InterPro" id="IPR036127">
    <property type="entry name" value="CcmE-like_sf"/>
</dbReference>
<keyword evidence="4 10" id="KW-0479">Metal-binding</keyword>
<dbReference type="HAMAP" id="MF_01959">
    <property type="entry name" value="CcmE"/>
    <property type="match status" value="1"/>
</dbReference>
<evidence type="ECO:0000313" key="13">
    <source>
        <dbReference type="Proteomes" id="UP001620597"/>
    </source>
</evidence>
<dbReference type="PANTHER" id="PTHR34128">
    <property type="entry name" value="CYTOCHROME C-TYPE BIOGENESIS PROTEIN CCME HOMOLOG, MITOCHONDRIAL"/>
    <property type="match status" value="1"/>
</dbReference>
<name>A0ABW8NH40_9GAMM</name>
<dbReference type="NCBIfam" id="NF009729">
    <property type="entry name" value="PRK13254.1-3"/>
    <property type="match status" value="1"/>
</dbReference>
<keyword evidence="2 10" id="KW-0349">Heme</keyword>
<protein>
    <recommendedName>
        <fullName evidence="10">Cytochrome c-type biogenesis protein CcmE</fullName>
    </recommendedName>
    <alternativeName>
        <fullName evidence="10">Cytochrome c maturation protein E</fullName>
    </alternativeName>
    <alternativeName>
        <fullName evidence="10">Heme chaperone CcmE</fullName>
    </alternativeName>
</protein>
<comment type="caution">
    <text evidence="12">The sequence shown here is derived from an EMBL/GenBank/DDBJ whole genome shotgun (WGS) entry which is preliminary data.</text>
</comment>
<dbReference type="Pfam" id="PF03100">
    <property type="entry name" value="CcmE"/>
    <property type="match status" value="1"/>
</dbReference>
<dbReference type="Gene3D" id="2.40.50.140">
    <property type="entry name" value="Nucleic acid-binding proteins"/>
    <property type="match status" value="1"/>
</dbReference>
<comment type="similarity">
    <text evidence="10">Belongs to the CcmE/CycJ family.</text>
</comment>